<dbReference type="InterPro" id="IPR012999">
    <property type="entry name" value="Pyr_OxRdtase_I_AS"/>
</dbReference>
<dbReference type="SUPFAM" id="SSF55424">
    <property type="entry name" value="FAD/NAD-linked reductases, dimerisation (C-terminal) domain"/>
    <property type="match status" value="1"/>
</dbReference>
<protein>
    <submittedName>
        <fullName evidence="12">Pyruvate/2-oxoglutarate dehydrogenase complex dihydrolipoamide dehydrogenase (E3) component</fullName>
    </submittedName>
</protein>
<name>A0ABU1NFG5_9BURK</name>
<reference evidence="12 13" key="1">
    <citation type="submission" date="2023-07" db="EMBL/GenBank/DDBJ databases">
        <title>Sorghum-associated microbial communities from plants grown in Nebraska, USA.</title>
        <authorList>
            <person name="Schachtman D."/>
        </authorList>
    </citation>
    <scope>NUCLEOTIDE SEQUENCE [LARGE SCALE GENOMIC DNA]</scope>
    <source>
        <strain evidence="12 13">DS1781</strain>
    </source>
</reference>
<dbReference type="RefSeq" id="WP_309902694.1">
    <property type="nucleotide sequence ID" value="NZ_JAVDRF010000005.1"/>
</dbReference>
<dbReference type="InterPro" id="IPR023753">
    <property type="entry name" value="FAD/NAD-binding_dom"/>
</dbReference>
<evidence type="ECO:0000259" key="10">
    <source>
        <dbReference type="Pfam" id="PF02852"/>
    </source>
</evidence>
<dbReference type="InterPro" id="IPR016156">
    <property type="entry name" value="FAD/NAD-linked_Rdtase_dimer_sf"/>
</dbReference>
<dbReference type="InterPro" id="IPR001100">
    <property type="entry name" value="Pyr_nuc-diS_OxRdtase"/>
</dbReference>
<dbReference type="PANTHER" id="PTHR43014">
    <property type="entry name" value="MERCURIC REDUCTASE"/>
    <property type="match status" value="1"/>
</dbReference>
<keyword evidence="3 9" id="KW-0285">Flavoprotein</keyword>
<feature type="domain" description="FAD/NAD(P)-binding" evidence="11">
    <location>
        <begin position="6"/>
        <end position="321"/>
    </location>
</feature>
<keyword evidence="6 9" id="KW-0560">Oxidoreductase</keyword>
<evidence type="ECO:0000256" key="9">
    <source>
        <dbReference type="RuleBase" id="RU003691"/>
    </source>
</evidence>
<evidence type="ECO:0000256" key="6">
    <source>
        <dbReference type="ARBA" id="ARBA00023002"/>
    </source>
</evidence>
<feature type="domain" description="Pyridine nucleotide-disulphide oxidoreductase dimerisation" evidence="10">
    <location>
        <begin position="345"/>
        <end position="449"/>
    </location>
</feature>
<evidence type="ECO:0000256" key="2">
    <source>
        <dbReference type="ARBA" id="ARBA00007532"/>
    </source>
</evidence>
<keyword evidence="7" id="KW-1015">Disulfide bond</keyword>
<proteinExistence type="inferred from homology"/>
<dbReference type="Gene3D" id="3.30.390.30">
    <property type="match status" value="1"/>
</dbReference>
<gene>
    <name evidence="12" type="ORF">J2739_002861</name>
</gene>
<dbReference type="SUPFAM" id="SSF51905">
    <property type="entry name" value="FAD/NAD(P)-binding domain"/>
    <property type="match status" value="1"/>
</dbReference>
<evidence type="ECO:0000256" key="1">
    <source>
        <dbReference type="ARBA" id="ARBA00001974"/>
    </source>
</evidence>
<evidence type="ECO:0000313" key="12">
    <source>
        <dbReference type="EMBL" id="MDR6537088.1"/>
    </source>
</evidence>
<dbReference type="Gene3D" id="3.50.50.60">
    <property type="entry name" value="FAD/NAD(P)-binding domain"/>
    <property type="match status" value="2"/>
</dbReference>
<evidence type="ECO:0000256" key="4">
    <source>
        <dbReference type="ARBA" id="ARBA00022827"/>
    </source>
</evidence>
<evidence type="ECO:0000256" key="7">
    <source>
        <dbReference type="ARBA" id="ARBA00023157"/>
    </source>
</evidence>
<comment type="cofactor">
    <cofactor evidence="1">
        <name>FAD</name>
        <dbReference type="ChEBI" id="CHEBI:57692"/>
    </cofactor>
</comment>
<dbReference type="PANTHER" id="PTHR43014:SF2">
    <property type="entry name" value="MERCURIC REDUCTASE"/>
    <property type="match status" value="1"/>
</dbReference>
<keyword evidence="13" id="KW-1185">Reference proteome</keyword>
<dbReference type="EMBL" id="JAVDRF010000005">
    <property type="protein sequence ID" value="MDR6537088.1"/>
    <property type="molecule type" value="Genomic_DNA"/>
</dbReference>
<dbReference type="InterPro" id="IPR004099">
    <property type="entry name" value="Pyr_nucl-diS_OxRdtase_dimer"/>
</dbReference>
<evidence type="ECO:0000259" key="11">
    <source>
        <dbReference type="Pfam" id="PF07992"/>
    </source>
</evidence>
<dbReference type="InterPro" id="IPR036188">
    <property type="entry name" value="FAD/NAD-bd_sf"/>
</dbReference>
<organism evidence="12 13">
    <name type="scientific">Variovorax soli</name>
    <dbReference type="NCBI Taxonomy" id="376815"/>
    <lineage>
        <taxon>Bacteria</taxon>
        <taxon>Pseudomonadati</taxon>
        <taxon>Pseudomonadota</taxon>
        <taxon>Betaproteobacteria</taxon>
        <taxon>Burkholderiales</taxon>
        <taxon>Comamonadaceae</taxon>
        <taxon>Variovorax</taxon>
    </lineage>
</organism>
<comment type="caution">
    <text evidence="12">The sequence shown here is derived from an EMBL/GenBank/DDBJ whole genome shotgun (WGS) entry which is preliminary data.</text>
</comment>
<sequence>MDETFDAIVIGSGQAGPALADRLSQAGWRVAVVERHRFGGTCVNTGCIPTKAMVASAHVAALLHRSQDFGISIRGEAEVDFPAVMARKSRISGSSSEGVEKWLRGMPGITVIQGHARFEAPGVLRVGERLLHSERVFINVGGRASELAPDIRGGVDVLNNSSLMALDRLPEHLGVVGGSYVGLEFAQMFRRYGSRVTVLQRGAQIVPREDADVARALQETLEREGVEIRTGTECFALRREGAHIAARWRCGDDQDEFLCTHVLNATGRRPNTDDLGLDRCGVEVDERGFIRVDDQLRTSAAGIWALGDCNGRGAFTHTAYNDFEIVAANLLDADPRRVSDRIPAYALYTDPPLARIGITVGEALASGRPTLIGERPMSRVGRAVQKGEEQGFLRVLVDAQTRHLVGATLLGVEADEAVHALLTLMYARQPVATVQRGVFIHPTVSELLPTVLGALRPLEAATAQH</sequence>
<evidence type="ECO:0000256" key="3">
    <source>
        <dbReference type="ARBA" id="ARBA00022630"/>
    </source>
</evidence>
<keyword evidence="5" id="KW-0521">NADP</keyword>
<keyword evidence="8 9" id="KW-0676">Redox-active center</keyword>
<evidence type="ECO:0000256" key="8">
    <source>
        <dbReference type="ARBA" id="ARBA00023284"/>
    </source>
</evidence>
<dbReference type="NCBIfam" id="NF004992">
    <property type="entry name" value="PRK06370.1-4"/>
    <property type="match status" value="1"/>
</dbReference>
<evidence type="ECO:0000256" key="5">
    <source>
        <dbReference type="ARBA" id="ARBA00022857"/>
    </source>
</evidence>
<keyword evidence="4 9" id="KW-0274">FAD</keyword>
<dbReference type="Pfam" id="PF07992">
    <property type="entry name" value="Pyr_redox_2"/>
    <property type="match status" value="1"/>
</dbReference>
<dbReference type="PRINTS" id="PR00368">
    <property type="entry name" value="FADPNR"/>
</dbReference>
<dbReference type="PIRSF" id="PIRSF000350">
    <property type="entry name" value="Mercury_reductase_MerA"/>
    <property type="match status" value="1"/>
</dbReference>
<accession>A0ABU1NFG5</accession>
<dbReference type="PRINTS" id="PR00411">
    <property type="entry name" value="PNDRDTASEI"/>
</dbReference>
<comment type="similarity">
    <text evidence="2 9">Belongs to the class-I pyridine nucleotide-disulfide oxidoreductase family.</text>
</comment>
<dbReference type="PROSITE" id="PS00076">
    <property type="entry name" value="PYRIDINE_REDOX_1"/>
    <property type="match status" value="1"/>
</dbReference>
<dbReference type="Pfam" id="PF02852">
    <property type="entry name" value="Pyr_redox_dim"/>
    <property type="match status" value="1"/>
</dbReference>
<dbReference type="Proteomes" id="UP001184230">
    <property type="component" value="Unassembled WGS sequence"/>
</dbReference>
<keyword evidence="12" id="KW-0670">Pyruvate</keyword>
<evidence type="ECO:0000313" key="13">
    <source>
        <dbReference type="Proteomes" id="UP001184230"/>
    </source>
</evidence>